<feature type="binding site" evidence="19">
    <location>
        <position position="230"/>
    </location>
    <ligand>
        <name>Zn(2+)</name>
        <dbReference type="ChEBI" id="CHEBI:29105"/>
        <label>1</label>
    </ligand>
</feature>
<comment type="function">
    <text evidence="18">Ceramide hydroxylase involved in the hydroxylation of sphingolipid-associated very long chain fatty acids. Postulated to hydroxylate the very long chain fatty acid of dihydroceramides and phytoceramides at C-2.</text>
</comment>
<comment type="cofactor">
    <cofactor evidence="20">
        <name>Fe cation</name>
        <dbReference type="ChEBI" id="CHEBI:24875"/>
    </cofactor>
</comment>
<dbReference type="PIRSF" id="PIRSF005149">
    <property type="entry name" value="IPC-B_HD"/>
    <property type="match status" value="1"/>
</dbReference>
<dbReference type="GO" id="GO:0005789">
    <property type="term" value="C:endoplasmic reticulum membrane"/>
    <property type="evidence" value="ECO:0007669"/>
    <property type="project" value="UniProtKB-SubCell"/>
</dbReference>
<dbReference type="SUPFAM" id="SSF55856">
    <property type="entry name" value="Cytochrome b5-like heme/steroid binding domain"/>
    <property type="match status" value="1"/>
</dbReference>
<dbReference type="OrthoDB" id="2204368at2759"/>
<feature type="transmembrane region" description="Helical" evidence="21">
    <location>
        <begin position="155"/>
        <end position="173"/>
    </location>
</feature>
<keyword evidence="17 18" id="KW-0275">Fatty acid biosynthesis</keyword>
<reference evidence="23" key="1">
    <citation type="submission" date="2020-12" db="EMBL/GenBank/DDBJ databases">
        <title>Metabolic potential, ecology and presence of endohyphal bacteria is reflected in genomic diversity of Mucoromycotina.</title>
        <authorList>
            <person name="Muszewska A."/>
            <person name="Okrasinska A."/>
            <person name="Steczkiewicz K."/>
            <person name="Drgas O."/>
            <person name="Orlowska M."/>
            <person name="Perlinska-Lenart U."/>
            <person name="Aleksandrzak-Piekarczyk T."/>
            <person name="Szatraj K."/>
            <person name="Zielenkiewicz U."/>
            <person name="Pilsyk S."/>
            <person name="Malc E."/>
            <person name="Mieczkowski P."/>
            <person name="Kruszewska J.S."/>
            <person name="Biernat P."/>
            <person name="Pawlowska J."/>
        </authorList>
    </citation>
    <scope>NUCLEOTIDE SEQUENCE</scope>
    <source>
        <strain evidence="23">WA0000067209</strain>
    </source>
</reference>
<proteinExistence type="inferred from homology"/>
<dbReference type="GO" id="GO:0020037">
    <property type="term" value="F:heme binding"/>
    <property type="evidence" value="ECO:0007669"/>
    <property type="project" value="InterPro"/>
</dbReference>
<evidence type="ECO:0000256" key="20">
    <source>
        <dbReference type="PIRSR" id="PIRSR005149-50"/>
    </source>
</evidence>
<evidence type="ECO:0000256" key="6">
    <source>
        <dbReference type="ARBA" id="ARBA00022617"/>
    </source>
</evidence>
<comment type="pathway">
    <text evidence="2">Sphingolipid metabolism.</text>
</comment>
<dbReference type="InterPro" id="IPR006694">
    <property type="entry name" value="Fatty_acid_hydroxylase"/>
</dbReference>
<evidence type="ECO:0000256" key="5">
    <source>
        <dbReference type="ARBA" id="ARBA00022516"/>
    </source>
</evidence>
<evidence type="ECO:0000256" key="18">
    <source>
        <dbReference type="PIRNR" id="PIRNR005149"/>
    </source>
</evidence>
<dbReference type="Pfam" id="PF00173">
    <property type="entry name" value="Cyt-b5"/>
    <property type="match status" value="1"/>
</dbReference>
<evidence type="ECO:0000256" key="19">
    <source>
        <dbReference type="PIRSR" id="PIRSR005149-1"/>
    </source>
</evidence>
<sequence>MRAFTAKQILKHNNSKSAWVIVDEKIYNITEFMQDHPGGEDLILDHAGTDITELMKDKLQHEHSEAAYSLLSEYCIGTVCDVDDSKEDEYYVPTDPVLDHKANGFLDLTQPMFFQLWRSKFSKQLYLDQVHKPRYLPDPAPYFGHHHVLEPLTRTPWYLVPLVWIPFVIYQLYQSSLLDTLKTTAHGFGTGIFTWTLLEYTLHRFLFHMDDNLPDHWFAFLLHFTLHGIHHYLPMDKYRLVFPPVLTCIVGAPVIMFAHSAFMPSFAHAFIAGAWAAYICYDCTHYFLHHASIGAPAHLKEMKKYHLAHHYKNYESGYGITSKIWDYVFSTVLEY</sequence>
<dbReference type="PANTHER" id="PTHR12863">
    <property type="entry name" value="FATTY ACID HYDROXYLASE"/>
    <property type="match status" value="1"/>
</dbReference>
<dbReference type="GO" id="GO:0005506">
    <property type="term" value="F:iron ion binding"/>
    <property type="evidence" value="ECO:0007669"/>
    <property type="project" value="UniProtKB-UniRule"/>
</dbReference>
<feature type="binding site" evidence="19">
    <location>
        <position position="306"/>
    </location>
    <ligand>
        <name>Zn(2+)</name>
        <dbReference type="ChEBI" id="CHEBI:29105"/>
        <label>1</label>
    </ligand>
</feature>
<feature type="binding site" evidence="19">
    <location>
        <position position="208"/>
    </location>
    <ligand>
        <name>Zn(2+)</name>
        <dbReference type="ChEBI" id="CHEBI:29105"/>
        <label>1</label>
    </ligand>
</feature>
<dbReference type="PRINTS" id="PR00363">
    <property type="entry name" value="CYTOCHROMEB5"/>
</dbReference>
<evidence type="ECO:0000256" key="2">
    <source>
        <dbReference type="ARBA" id="ARBA00004991"/>
    </source>
</evidence>
<feature type="binding site" evidence="19">
    <location>
        <position position="309"/>
    </location>
    <ligand>
        <name>Zn(2+)</name>
        <dbReference type="ChEBI" id="CHEBI:29105"/>
        <label>1</label>
    </ligand>
</feature>
<feature type="binding site" evidence="19">
    <location>
        <position position="285"/>
    </location>
    <ligand>
        <name>Zn(2+)</name>
        <dbReference type="ChEBI" id="CHEBI:29105"/>
        <label>1</label>
    </ligand>
</feature>
<comment type="pathway">
    <text evidence="3">Lipid metabolism.</text>
</comment>
<feature type="binding site" description="axial binding residue" evidence="20">
    <location>
        <position position="63"/>
    </location>
    <ligand>
        <name>heme</name>
        <dbReference type="ChEBI" id="CHEBI:30413"/>
    </ligand>
    <ligandPart>
        <name>Fe</name>
        <dbReference type="ChEBI" id="CHEBI:18248"/>
    </ligandPart>
</feature>
<evidence type="ECO:0000256" key="7">
    <source>
        <dbReference type="ARBA" id="ARBA00022692"/>
    </source>
</evidence>
<comment type="caution">
    <text evidence="23">The sequence shown here is derived from an EMBL/GenBank/DDBJ whole genome shotgun (WGS) entry which is preliminary data.</text>
</comment>
<evidence type="ECO:0000313" key="24">
    <source>
        <dbReference type="Proteomes" id="UP000654370"/>
    </source>
</evidence>
<evidence type="ECO:0000259" key="22">
    <source>
        <dbReference type="PROSITE" id="PS50255"/>
    </source>
</evidence>
<feature type="binding site" evidence="19">
    <location>
        <position position="289"/>
    </location>
    <ligand>
        <name>Zn(2+)</name>
        <dbReference type="ChEBI" id="CHEBI:29105"/>
        <label>1</label>
    </ligand>
</feature>
<dbReference type="SMART" id="SM01117">
    <property type="entry name" value="Cyt-b5"/>
    <property type="match status" value="1"/>
</dbReference>
<keyword evidence="12 21" id="KW-1133">Transmembrane helix</keyword>
<evidence type="ECO:0000256" key="1">
    <source>
        <dbReference type="ARBA" id="ARBA00004477"/>
    </source>
</evidence>
<feature type="binding site" evidence="19">
    <location>
        <position position="227"/>
    </location>
    <ligand>
        <name>Zn(2+)</name>
        <dbReference type="ChEBI" id="CHEBI:29105"/>
        <label>1</label>
    </ligand>
</feature>
<evidence type="ECO:0000256" key="4">
    <source>
        <dbReference type="ARBA" id="ARBA00005747"/>
    </source>
</evidence>
<gene>
    <name evidence="23" type="ORF">INT43_003563</name>
</gene>
<comment type="subcellular location">
    <subcellularLocation>
        <location evidence="1">Endoplasmic reticulum membrane</location>
        <topology evidence="1">Multi-pass membrane protein</topology>
    </subcellularLocation>
</comment>
<dbReference type="InterPro" id="IPR014430">
    <property type="entry name" value="Scs7"/>
</dbReference>
<evidence type="ECO:0000256" key="21">
    <source>
        <dbReference type="SAM" id="Phobius"/>
    </source>
</evidence>
<dbReference type="InterPro" id="IPR036400">
    <property type="entry name" value="Cyt_B5-like_heme/steroid_sf"/>
</dbReference>
<feature type="transmembrane region" description="Helical" evidence="21">
    <location>
        <begin position="216"/>
        <end position="233"/>
    </location>
</feature>
<dbReference type="PANTHER" id="PTHR12863:SF1">
    <property type="entry name" value="FATTY ACID 2-HYDROXYLASE"/>
    <property type="match status" value="1"/>
</dbReference>
<evidence type="ECO:0000313" key="23">
    <source>
        <dbReference type="EMBL" id="KAG2179780.1"/>
    </source>
</evidence>
<feature type="domain" description="Cytochrome b5 heme-binding" evidence="22">
    <location>
        <begin position="1"/>
        <end position="80"/>
    </location>
</feature>
<comment type="cofactor">
    <cofactor evidence="18 19">
        <name>Zn(2+)</name>
        <dbReference type="ChEBI" id="CHEBI:29105"/>
    </cofactor>
    <text evidence="18 19">Binds 2 Zn(2+) ions per subunit that likely form a catalytic dimetal center.</text>
</comment>
<feature type="binding site" evidence="19">
    <location>
        <position position="203"/>
    </location>
    <ligand>
        <name>Zn(2+)</name>
        <dbReference type="ChEBI" id="CHEBI:29105"/>
        <label>1</label>
    </ligand>
</feature>
<dbReference type="EMBL" id="JAEPQZ010000006">
    <property type="protein sequence ID" value="KAG2179780.1"/>
    <property type="molecule type" value="Genomic_DNA"/>
</dbReference>
<feature type="binding site" description="axial binding residue" evidence="20">
    <location>
        <position position="36"/>
    </location>
    <ligand>
        <name>heme</name>
        <dbReference type="ChEBI" id="CHEBI:30413"/>
    </ligand>
    <ligandPart>
        <name>Fe</name>
        <dbReference type="ChEBI" id="CHEBI:18248"/>
    </ligandPart>
</feature>
<evidence type="ECO:0000256" key="8">
    <source>
        <dbReference type="ARBA" id="ARBA00022723"/>
    </source>
</evidence>
<organism evidence="23 24">
    <name type="scientific">Mortierella isabellina</name>
    <name type="common">Filamentous fungus</name>
    <name type="synonym">Umbelopsis isabellina</name>
    <dbReference type="NCBI Taxonomy" id="91625"/>
    <lineage>
        <taxon>Eukaryota</taxon>
        <taxon>Fungi</taxon>
        <taxon>Fungi incertae sedis</taxon>
        <taxon>Mucoromycota</taxon>
        <taxon>Mucoromycotina</taxon>
        <taxon>Umbelopsidomycetes</taxon>
        <taxon>Umbelopsidales</taxon>
        <taxon>Umbelopsidaceae</taxon>
        <taxon>Umbelopsis</taxon>
    </lineage>
</organism>
<dbReference type="GO" id="GO:0080132">
    <property type="term" value="F:fatty acid 2-hydroxylase activity"/>
    <property type="evidence" value="ECO:0007669"/>
    <property type="project" value="InterPro"/>
</dbReference>
<dbReference type="AlphaFoldDB" id="A0A8H7UEA6"/>
<feature type="binding site" evidence="19">
    <location>
        <position position="231"/>
    </location>
    <ligand>
        <name>Zn(2+)</name>
        <dbReference type="ChEBI" id="CHEBI:29105"/>
        <label>1</label>
    </ligand>
</feature>
<evidence type="ECO:0000256" key="3">
    <source>
        <dbReference type="ARBA" id="ARBA00005189"/>
    </source>
</evidence>
<keyword evidence="11 19" id="KW-0862">Zinc</keyword>
<accession>A0A8H7UEA6</accession>
<dbReference type="Pfam" id="PF04116">
    <property type="entry name" value="FA_hydroxylase"/>
    <property type="match status" value="1"/>
</dbReference>
<evidence type="ECO:0000256" key="12">
    <source>
        <dbReference type="ARBA" id="ARBA00022989"/>
    </source>
</evidence>
<dbReference type="InterPro" id="IPR018506">
    <property type="entry name" value="Cyt_B5_heme-BS"/>
</dbReference>
<evidence type="ECO:0000256" key="10">
    <source>
        <dbReference type="ARBA" id="ARBA00022832"/>
    </source>
</evidence>
<dbReference type="InterPro" id="IPR001199">
    <property type="entry name" value="Cyt_B5-like_heme/steroid-bd"/>
</dbReference>
<dbReference type="PROSITE" id="PS00191">
    <property type="entry name" value="CYTOCHROME_B5_1"/>
    <property type="match status" value="1"/>
</dbReference>
<feature type="transmembrane region" description="Helical" evidence="21">
    <location>
        <begin position="240"/>
        <end position="259"/>
    </location>
</feature>
<keyword evidence="15 18" id="KW-0443">Lipid metabolism</keyword>
<keyword evidence="16 18" id="KW-0472">Membrane</keyword>
<dbReference type="EC" id="1.-.-.-" evidence="18"/>
<dbReference type="GO" id="GO:0006633">
    <property type="term" value="P:fatty acid biosynthetic process"/>
    <property type="evidence" value="ECO:0007669"/>
    <property type="project" value="UniProtKB-KW"/>
</dbReference>
<evidence type="ECO:0000256" key="17">
    <source>
        <dbReference type="ARBA" id="ARBA00023160"/>
    </source>
</evidence>
<dbReference type="Proteomes" id="UP000654370">
    <property type="component" value="Unassembled WGS sequence"/>
</dbReference>
<dbReference type="FunFam" id="3.10.120.10:FF:000002">
    <property type="entry name" value="Cytochrome b5 type B"/>
    <property type="match status" value="1"/>
</dbReference>
<feature type="binding site" evidence="19">
    <location>
        <position position="310"/>
    </location>
    <ligand>
        <name>Zn(2+)</name>
        <dbReference type="ChEBI" id="CHEBI:29105"/>
        <label>1</label>
    </ligand>
</feature>
<keyword evidence="10 18" id="KW-0276">Fatty acid metabolism</keyword>
<comment type="similarity">
    <text evidence="4 18">Belongs to the sterol desaturase family. SCS7 subfamily.</text>
</comment>
<evidence type="ECO:0000256" key="16">
    <source>
        <dbReference type="ARBA" id="ARBA00023136"/>
    </source>
</evidence>
<protein>
    <recommendedName>
        <fullName evidence="18">Ceramide very long chain fatty acid hydroxylase</fullName>
        <ecNumber evidence="18">1.-.-.-</ecNumber>
    </recommendedName>
</protein>
<keyword evidence="24" id="KW-1185">Reference proteome</keyword>
<keyword evidence="13 18" id="KW-0560">Oxidoreductase</keyword>
<evidence type="ECO:0000256" key="15">
    <source>
        <dbReference type="ARBA" id="ARBA00023098"/>
    </source>
</evidence>
<keyword evidence="9 18" id="KW-0256">Endoplasmic reticulum</keyword>
<keyword evidence="5 18" id="KW-0444">Lipid biosynthesis</keyword>
<dbReference type="Gene3D" id="3.10.120.10">
    <property type="entry name" value="Cytochrome b5-like heme/steroid binding domain"/>
    <property type="match status" value="1"/>
</dbReference>
<feature type="transmembrane region" description="Helical" evidence="21">
    <location>
        <begin position="265"/>
        <end position="281"/>
    </location>
</feature>
<dbReference type="PROSITE" id="PS50255">
    <property type="entry name" value="CYTOCHROME_B5_2"/>
    <property type="match status" value="1"/>
</dbReference>
<keyword evidence="7 21" id="KW-0812">Transmembrane</keyword>
<evidence type="ECO:0000256" key="11">
    <source>
        <dbReference type="ARBA" id="ARBA00022833"/>
    </source>
</evidence>
<name>A0A8H7UEA6_MORIS</name>
<keyword evidence="14 18" id="KW-0408">Iron</keyword>
<keyword evidence="6 20" id="KW-0349">Heme</keyword>
<keyword evidence="8 18" id="KW-0479">Metal-binding</keyword>
<evidence type="ECO:0000256" key="14">
    <source>
        <dbReference type="ARBA" id="ARBA00023004"/>
    </source>
</evidence>
<evidence type="ECO:0000256" key="13">
    <source>
        <dbReference type="ARBA" id="ARBA00023002"/>
    </source>
</evidence>
<evidence type="ECO:0000256" key="9">
    <source>
        <dbReference type="ARBA" id="ARBA00022824"/>
    </source>
</evidence>